<dbReference type="Pfam" id="PF03171">
    <property type="entry name" value="2OG-FeII_Oxy"/>
    <property type="match status" value="1"/>
</dbReference>
<comment type="caution">
    <text evidence="10">The sequence shown here is derived from an EMBL/GenBank/DDBJ whole genome shotgun (WGS) entry which is preliminary data.</text>
</comment>
<accession>A0AAV7GYQ3</accession>
<keyword evidence="4 7" id="KW-0408">Iron</keyword>
<dbReference type="PANTHER" id="PTHR47990">
    <property type="entry name" value="2-OXOGLUTARATE (2OG) AND FE(II)-DEPENDENT OXYGENASE SUPERFAMILY PROTEIN-RELATED"/>
    <property type="match status" value="1"/>
</dbReference>
<dbReference type="AlphaFoldDB" id="A0AAV7GYQ3"/>
<evidence type="ECO:0000313" key="11">
    <source>
        <dbReference type="Proteomes" id="UP000775213"/>
    </source>
</evidence>
<dbReference type="EMBL" id="JAGFBR010000009">
    <property type="protein sequence ID" value="KAH0460783.1"/>
    <property type="molecule type" value="Genomic_DNA"/>
</dbReference>
<dbReference type="Gene3D" id="2.60.120.330">
    <property type="entry name" value="B-lactam Antibiotic, Isopenicillin N Synthase, Chain"/>
    <property type="match status" value="1"/>
</dbReference>
<evidence type="ECO:0000256" key="5">
    <source>
        <dbReference type="ARBA" id="ARBA00050508"/>
    </source>
</evidence>
<dbReference type="InterPro" id="IPR050231">
    <property type="entry name" value="Iron_ascorbate_oxido_reductase"/>
</dbReference>
<evidence type="ECO:0000313" key="10">
    <source>
        <dbReference type="EMBL" id="KAH0460783.1"/>
    </source>
</evidence>
<dbReference type="InterPro" id="IPR005123">
    <property type="entry name" value="Oxoglu/Fe-dep_dioxygenase_dom"/>
</dbReference>
<gene>
    <name evidence="10" type="ORF">IEQ34_008358</name>
</gene>
<proteinExistence type="inferred from homology"/>
<comment type="cofactor">
    <cofactor evidence="1">
        <name>L-ascorbate</name>
        <dbReference type="ChEBI" id="CHEBI:38290"/>
    </cofactor>
</comment>
<reference evidence="10 11" key="1">
    <citation type="journal article" date="2021" name="Hortic Res">
        <title>Chromosome-scale assembly of the Dendrobium chrysotoxum genome enhances the understanding of orchid evolution.</title>
        <authorList>
            <person name="Zhang Y."/>
            <person name="Zhang G.Q."/>
            <person name="Zhang D."/>
            <person name="Liu X.D."/>
            <person name="Xu X.Y."/>
            <person name="Sun W.H."/>
            <person name="Yu X."/>
            <person name="Zhu X."/>
            <person name="Wang Z.W."/>
            <person name="Zhao X."/>
            <person name="Zhong W.Y."/>
            <person name="Chen H."/>
            <person name="Yin W.L."/>
            <person name="Huang T."/>
            <person name="Niu S.C."/>
            <person name="Liu Z.J."/>
        </authorList>
    </citation>
    <scope>NUCLEOTIDE SEQUENCE [LARGE SCALE GENOMIC DNA]</scope>
    <source>
        <strain evidence="10">Lindl</strain>
    </source>
</reference>
<name>A0AAV7GYQ3_DENCH</name>
<evidence type="ECO:0000259" key="9">
    <source>
        <dbReference type="PROSITE" id="PS51471"/>
    </source>
</evidence>
<keyword evidence="3 7" id="KW-0560">Oxidoreductase</keyword>
<protein>
    <recommendedName>
        <fullName evidence="9">Fe2OG dioxygenase domain-containing protein</fullName>
    </recommendedName>
</protein>
<dbReference type="InterPro" id="IPR026992">
    <property type="entry name" value="DIOX_N"/>
</dbReference>
<dbReference type="InterPro" id="IPR027443">
    <property type="entry name" value="IPNS-like_sf"/>
</dbReference>
<feature type="domain" description="Fe2OG dioxygenase" evidence="9">
    <location>
        <begin position="230"/>
        <end position="339"/>
    </location>
</feature>
<dbReference type="InterPro" id="IPR044861">
    <property type="entry name" value="IPNS-like_FE2OG_OXY"/>
</dbReference>
<evidence type="ECO:0000256" key="8">
    <source>
        <dbReference type="SAM" id="MobiDB-lite"/>
    </source>
</evidence>
<sequence length="406" mass="45776">MDSKPTSSDHLIPPPQELPTNTEKEYFSEDKSSNIIIFDSSQLCNQASIPSQFFWPQTDLSCSCKQLKAPIIDLNGFLTRDESSTKIAIDLVHSACSDHGFFQVINHGVDSSLMQDALNCIDEFFRLPLAEKLKARRKGQSKWGYAGAHTDRFTDKLPWKETLSFGYDSVASQSVFVDYLTSTLGNGFKEMGMVYQRYCDAMTKLSLSIMELLGTSLGVDGGHYQEFFAESTSILRCNYYPPCQEPELTFGTGPHCDPTSLTILLQQDEVDGLQVFSDGEWRVVRPVPGALVINIGDTFMVLIFTSTSALSNGRYKSCLHRAVVNKVRERRSLVFFLCPRENKVVSPPDCLVDEEHPRKYPDFTWAELFDFTQTHYRADMQTLQAFANWLLSSSTSYSSSRHHCLG</sequence>
<keyword evidence="2 7" id="KW-0479">Metal-binding</keyword>
<comment type="similarity">
    <text evidence="7">Belongs to the iron/ascorbate-dependent oxidoreductase family.</text>
</comment>
<dbReference type="GO" id="GO:0009685">
    <property type="term" value="P:gibberellin metabolic process"/>
    <property type="evidence" value="ECO:0007669"/>
    <property type="project" value="UniProtKB-ARBA"/>
</dbReference>
<evidence type="ECO:0000256" key="4">
    <source>
        <dbReference type="ARBA" id="ARBA00023004"/>
    </source>
</evidence>
<evidence type="ECO:0000256" key="2">
    <source>
        <dbReference type="ARBA" id="ARBA00022723"/>
    </source>
</evidence>
<dbReference type="GO" id="GO:0046872">
    <property type="term" value="F:metal ion binding"/>
    <property type="evidence" value="ECO:0007669"/>
    <property type="project" value="UniProtKB-KW"/>
</dbReference>
<dbReference type="Proteomes" id="UP000775213">
    <property type="component" value="Unassembled WGS sequence"/>
</dbReference>
<evidence type="ECO:0000256" key="1">
    <source>
        <dbReference type="ARBA" id="ARBA00001961"/>
    </source>
</evidence>
<evidence type="ECO:0000256" key="6">
    <source>
        <dbReference type="ARBA" id="ARBA00050797"/>
    </source>
</evidence>
<keyword evidence="11" id="KW-1185">Reference proteome</keyword>
<dbReference type="PROSITE" id="PS51471">
    <property type="entry name" value="FE2OG_OXY"/>
    <property type="match status" value="1"/>
</dbReference>
<evidence type="ECO:0000256" key="3">
    <source>
        <dbReference type="ARBA" id="ARBA00023002"/>
    </source>
</evidence>
<evidence type="ECO:0000256" key="7">
    <source>
        <dbReference type="RuleBase" id="RU003682"/>
    </source>
</evidence>
<feature type="region of interest" description="Disordered" evidence="8">
    <location>
        <begin position="1"/>
        <end position="20"/>
    </location>
</feature>
<comment type="catalytic activity">
    <reaction evidence="6">
        <text>gibberellin A53 + 2 2-oxoglutarate + 3 O2 + H(+) = gibberellin A20 + 2 succinate + 3 CO2 + 2 H2O</text>
        <dbReference type="Rhea" id="RHEA:60796"/>
        <dbReference type="ChEBI" id="CHEBI:15377"/>
        <dbReference type="ChEBI" id="CHEBI:15378"/>
        <dbReference type="ChEBI" id="CHEBI:15379"/>
        <dbReference type="ChEBI" id="CHEBI:16526"/>
        <dbReference type="ChEBI" id="CHEBI:16810"/>
        <dbReference type="ChEBI" id="CHEBI:30031"/>
        <dbReference type="ChEBI" id="CHEBI:58526"/>
        <dbReference type="ChEBI" id="CHEBI:143954"/>
    </reaction>
    <physiologicalReaction direction="left-to-right" evidence="6">
        <dbReference type="Rhea" id="RHEA:60797"/>
    </physiologicalReaction>
</comment>
<comment type="catalytic activity">
    <reaction evidence="5">
        <text>gibberellin A12 + 2 2-oxoglutarate + 3 O2 + H(+) = gibberellin A9 + 2 succinate + 3 CO2 + 2 H2O</text>
        <dbReference type="Rhea" id="RHEA:60772"/>
        <dbReference type="ChEBI" id="CHEBI:15377"/>
        <dbReference type="ChEBI" id="CHEBI:15378"/>
        <dbReference type="ChEBI" id="CHEBI:15379"/>
        <dbReference type="ChEBI" id="CHEBI:16526"/>
        <dbReference type="ChEBI" id="CHEBI:16810"/>
        <dbReference type="ChEBI" id="CHEBI:30031"/>
        <dbReference type="ChEBI" id="CHEBI:58627"/>
        <dbReference type="ChEBI" id="CHEBI:73255"/>
    </reaction>
    <physiologicalReaction direction="left-to-right" evidence="5">
        <dbReference type="Rhea" id="RHEA:60773"/>
    </physiologicalReaction>
</comment>
<dbReference type="FunFam" id="2.60.120.330:FF:000003">
    <property type="entry name" value="Gibberellin 20 oxidase 2"/>
    <property type="match status" value="1"/>
</dbReference>
<organism evidence="10 11">
    <name type="scientific">Dendrobium chrysotoxum</name>
    <name type="common">Orchid</name>
    <dbReference type="NCBI Taxonomy" id="161865"/>
    <lineage>
        <taxon>Eukaryota</taxon>
        <taxon>Viridiplantae</taxon>
        <taxon>Streptophyta</taxon>
        <taxon>Embryophyta</taxon>
        <taxon>Tracheophyta</taxon>
        <taxon>Spermatophyta</taxon>
        <taxon>Magnoliopsida</taxon>
        <taxon>Liliopsida</taxon>
        <taxon>Asparagales</taxon>
        <taxon>Orchidaceae</taxon>
        <taxon>Epidendroideae</taxon>
        <taxon>Malaxideae</taxon>
        <taxon>Dendrobiinae</taxon>
        <taxon>Dendrobium</taxon>
    </lineage>
</organism>
<dbReference type="SUPFAM" id="SSF51197">
    <property type="entry name" value="Clavaminate synthase-like"/>
    <property type="match status" value="1"/>
</dbReference>
<dbReference type="Pfam" id="PF14226">
    <property type="entry name" value="DIOX_N"/>
    <property type="match status" value="1"/>
</dbReference>
<dbReference type="GO" id="GO:0016491">
    <property type="term" value="F:oxidoreductase activity"/>
    <property type="evidence" value="ECO:0007669"/>
    <property type="project" value="UniProtKB-KW"/>
</dbReference>